<dbReference type="RefSeq" id="WP_077340735.1">
    <property type="nucleotide sequence ID" value="NZ_CP019605.1"/>
</dbReference>
<keyword evidence="5" id="KW-1133">Transmembrane helix</keyword>
<dbReference type="EMBL" id="CP019605">
    <property type="protein sequence ID" value="AQP44025.1"/>
    <property type="molecule type" value="Genomic_DNA"/>
</dbReference>
<keyword evidence="6" id="KW-0472">Membrane</keyword>
<dbReference type="PANTHER" id="PTHR43867:SF2">
    <property type="entry name" value="CELLULOSE SYNTHASE CATALYTIC SUBUNIT A [UDP-FORMING]"/>
    <property type="match status" value="1"/>
</dbReference>
<dbReference type="GO" id="GO:0016758">
    <property type="term" value="F:hexosyltransferase activity"/>
    <property type="evidence" value="ECO:0007669"/>
    <property type="project" value="TreeGrafter"/>
</dbReference>
<name>A0A1Q2CD96_9ACTN</name>
<evidence type="ECO:0000256" key="5">
    <source>
        <dbReference type="ARBA" id="ARBA00022989"/>
    </source>
</evidence>
<accession>A0A1Q2CD96</accession>
<dbReference type="STRING" id="1610493.RPIT_03685"/>
<proteinExistence type="predicted"/>
<evidence type="ECO:0000256" key="3">
    <source>
        <dbReference type="ARBA" id="ARBA00022679"/>
    </source>
</evidence>
<evidence type="ECO:0000256" key="6">
    <source>
        <dbReference type="ARBA" id="ARBA00023136"/>
    </source>
</evidence>
<dbReference type="Proteomes" id="UP000188324">
    <property type="component" value="Chromosome"/>
</dbReference>
<dbReference type="Pfam" id="PF13632">
    <property type="entry name" value="Glyco_trans_2_3"/>
    <property type="match status" value="1"/>
</dbReference>
<evidence type="ECO:0000256" key="4">
    <source>
        <dbReference type="ARBA" id="ARBA00022692"/>
    </source>
</evidence>
<evidence type="ECO:0000256" key="2">
    <source>
        <dbReference type="ARBA" id="ARBA00022676"/>
    </source>
</evidence>
<evidence type="ECO:0000313" key="9">
    <source>
        <dbReference type="Proteomes" id="UP000188324"/>
    </source>
</evidence>
<comment type="subcellular location">
    <subcellularLocation>
        <location evidence="1">Membrane</location>
        <topology evidence="1">Multi-pass membrane protein</topology>
    </subcellularLocation>
</comment>
<dbReference type="InterPro" id="IPR050321">
    <property type="entry name" value="Glycosyltr_2/OpgH_subfam"/>
</dbReference>
<dbReference type="GO" id="GO:0005886">
    <property type="term" value="C:plasma membrane"/>
    <property type="evidence" value="ECO:0007669"/>
    <property type="project" value="TreeGrafter"/>
</dbReference>
<dbReference type="SUPFAM" id="SSF53448">
    <property type="entry name" value="Nucleotide-diphospho-sugar transferases"/>
    <property type="match status" value="1"/>
</dbReference>
<dbReference type="PANTHER" id="PTHR43867">
    <property type="entry name" value="CELLULOSE SYNTHASE CATALYTIC SUBUNIT A [UDP-FORMING]"/>
    <property type="match status" value="1"/>
</dbReference>
<dbReference type="InterPro" id="IPR001173">
    <property type="entry name" value="Glyco_trans_2-like"/>
</dbReference>
<organism evidence="8 9">
    <name type="scientific">Tessaracoccus flavus</name>
    <dbReference type="NCBI Taxonomy" id="1610493"/>
    <lineage>
        <taxon>Bacteria</taxon>
        <taxon>Bacillati</taxon>
        <taxon>Actinomycetota</taxon>
        <taxon>Actinomycetes</taxon>
        <taxon>Propionibacteriales</taxon>
        <taxon>Propionibacteriaceae</taxon>
        <taxon>Tessaracoccus</taxon>
    </lineage>
</organism>
<evidence type="ECO:0000256" key="1">
    <source>
        <dbReference type="ARBA" id="ARBA00004141"/>
    </source>
</evidence>
<keyword evidence="9" id="KW-1185">Reference proteome</keyword>
<dbReference type="Gene3D" id="3.90.550.10">
    <property type="entry name" value="Spore Coat Polysaccharide Biosynthesis Protein SpsA, Chain A"/>
    <property type="match status" value="1"/>
</dbReference>
<protein>
    <recommendedName>
        <fullName evidence="7">Glycosyltransferase 2-like domain-containing protein</fullName>
    </recommendedName>
</protein>
<evidence type="ECO:0000313" key="8">
    <source>
        <dbReference type="EMBL" id="AQP44025.1"/>
    </source>
</evidence>
<dbReference type="KEGG" id="tfl:RPIT_03685"/>
<gene>
    <name evidence="8" type="ORF">RPIT_03685</name>
</gene>
<dbReference type="AlphaFoldDB" id="A0A1Q2CD96"/>
<evidence type="ECO:0000259" key="7">
    <source>
        <dbReference type="Pfam" id="PF13632"/>
    </source>
</evidence>
<keyword evidence="3" id="KW-0808">Transferase</keyword>
<sequence>MQYPPGRTLRAFPSSTYPTFAHRKPGLMSAVVAVAAPLLTFVLWLWFVIDTLGRHQAPTVVQALWLAVLVSAATALAYSSAMYLLGRAGAIAVLRAHRRTAREELDAMFDGDTSSMTVLVPSYQEEPRVVSATLWSAALQDFPSLRVVLLVDDKPFPIDPTELAKLEASRALPSSIAAALTEPRVFTRDALERFRSAEGTEVRPDDVLGLAATQVRAAEWLMGLAATWTVEDHADAFLVDQVFRGLGGDLLQQATALRGRAATTDLPSRAELRRGYVRLVRTFSAELDLFERKRYVSLSQEANKAMNLNSYLSLMGQAWRVDAATQGDVLVAVSSPAEADLIVPETDYVLTLDADSLVVRDYCTRLVHELRRPGNERVAVIQTPYCSMPGAPTRVERVAGATTDLQHLHHLGKTRFNATFWVGANAIIRRQALLDIEQVVSERGFQVRTYIQDRTVIEDTESSMDLAARGWSLVNYPERLSYSATPPDFGSLVVQRRRWANGGLIIMPKILDVVRGRLARREPIRIGEVALRVDYLGSIAWTSVAALILMLVPMVGELLSPFLFITAVPYLAAQAADLRRVGHRAVDVVWVQALNLVLIPVNLAGVVKSVQQGITNRKIPFARTPKVANRVAAPGVFVVLPLLLWLALVALSVRGFSLGYVLGGSFAAAASVLVAVGSVAFVGVRDGFVDVVAGLGQWRAHRALLGRGQAELTNSERAGDPPRTASRTARRRLPAPQTR</sequence>
<keyword evidence="2" id="KW-0328">Glycosyltransferase</keyword>
<feature type="domain" description="Glycosyltransferase 2-like" evidence="7">
    <location>
        <begin position="348"/>
        <end position="572"/>
    </location>
</feature>
<dbReference type="InterPro" id="IPR029044">
    <property type="entry name" value="Nucleotide-diphossugar_trans"/>
</dbReference>
<reference evidence="8 9" key="1">
    <citation type="journal article" date="2016" name="Int. J. Syst. Evol. Microbiol.">
        <title>Tessaracoccus flavus sp. nov., isolated from the drainage system of a lindane-producing factory.</title>
        <authorList>
            <person name="Kumari R."/>
            <person name="Singh P."/>
            <person name="Schumann P."/>
            <person name="Lal R."/>
        </authorList>
    </citation>
    <scope>NUCLEOTIDE SEQUENCE [LARGE SCALE GENOMIC DNA]</scope>
    <source>
        <strain evidence="8 9">RP1T</strain>
    </source>
</reference>
<keyword evidence="4" id="KW-0812">Transmembrane</keyword>